<feature type="compositionally biased region" description="Basic and acidic residues" evidence="1">
    <location>
        <begin position="404"/>
        <end position="415"/>
    </location>
</feature>
<dbReference type="OrthoDB" id="25131at2759"/>
<feature type="domain" description="GH16" evidence="3">
    <location>
        <begin position="20"/>
        <end position="306"/>
    </location>
</feature>
<dbReference type="SUPFAM" id="SSF49899">
    <property type="entry name" value="Concanavalin A-like lectins/glucanases"/>
    <property type="match status" value="1"/>
</dbReference>
<feature type="region of interest" description="Disordered" evidence="1">
    <location>
        <begin position="391"/>
        <end position="415"/>
    </location>
</feature>
<dbReference type="PROSITE" id="PS51762">
    <property type="entry name" value="GH16_2"/>
    <property type="match status" value="1"/>
</dbReference>
<keyword evidence="5" id="KW-1185">Reference proteome</keyword>
<dbReference type="HOGENOM" id="CLU_040566_0_0_1"/>
<dbReference type="Gene3D" id="2.60.120.200">
    <property type="match status" value="1"/>
</dbReference>
<dbReference type="GeneID" id="4389633"/>
<feature type="chain" id="PRO_5004208649" description="GH16 domain-containing protein" evidence="2">
    <location>
        <begin position="31"/>
        <end position="415"/>
    </location>
</feature>
<accession>Q2H8X3</accession>
<dbReference type="InterPro" id="IPR013320">
    <property type="entry name" value="ConA-like_dom_sf"/>
</dbReference>
<proteinExistence type="predicted"/>
<dbReference type="GO" id="GO:0004553">
    <property type="term" value="F:hydrolase activity, hydrolyzing O-glycosyl compounds"/>
    <property type="evidence" value="ECO:0007669"/>
    <property type="project" value="InterPro"/>
</dbReference>
<name>Q2H8X3_CHAGB</name>
<keyword evidence="2" id="KW-0732">Signal</keyword>
<dbReference type="InterPro" id="IPR000757">
    <property type="entry name" value="Beta-glucanase-like"/>
</dbReference>
<dbReference type="EMBL" id="CH408030">
    <property type="protein sequence ID" value="EAQ91396.1"/>
    <property type="molecule type" value="Genomic_DNA"/>
</dbReference>
<dbReference type="Pfam" id="PF00722">
    <property type="entry name" value="Glyco_hydro_16"/>
    <property type="match status" value="1"/>
</dbReference>
<evidence type="ECO:0000313" key="5">
    <source>
        <dbReference type="Proteomes" id="UP000001056"/>
    </source>
</evidence>
<dbReference type="CDD" id="cd00413">
    <property type="entry name" value="Glyco_hydrolase_16"/>
    <property type="match status" value="1"/>
</dbReference>
<protein>
    <recommendedName>
        <fullName evidence="3">GH16 domain-containing protein</fullName>
    </recommendedName>
</protein>
<dbReference type="Proteomes" id="UP000001056">
    <property type="component" value="Unassembled WGS sequence"/>
</dbReference>
<evidence type="ECO:0000256" key="1">
    <source>
        <dbReference type="SAM" id="MobiDB-lite"/>
    </source>
</evidence>
<gene>
    <name evidence="4" type="ORF">CHGG_03331</name>
</gene>
<feature type="signal peptide" evidence="2">
    <location>
        <begin position="1"/>
        <end position="30"/>
    </location>
</feature>
<dbReference type="GO" id="GO:0005975">
    <property type="term" value="P:carbohydrate metabolic process"/>
    <property type="evidence" value="ECO:0007669"/>
    <property type="project" value="InterPro"/>
</dbReference>
<reference evidence="5" key="1">
    <citation type="journal article" date="2015" name="Genome Announc.">
        <title>Draft genome sequence of the cellulolytic fungus Chaetomium globosum.</title>
        <authorList>
            <person name="Cuomo C.A."/>
            <person name="Untereiner W.A."/>
            <person name="Ma L.-J."/>
            <person name="Grabherr M."/>
            <person name="Birren B.W."/>
        </authorList>
    </citation>
    <scope>NUCLEOTIDE SEQUENCE [LARGE SCALE GENOMIC DNA]</scope>
    <source>
        <strain evidence="5">ATCC 6205 / CBS 148.51 / DSM 1962 / NBRC 6347 / NRRL 1970</strain>
    </source>
</reference>
<dbReference type="AlphaFoldDB" id="Q2H8X3"/>
<dbReference type="PANTHER" id="PTHR38121">
    <property type="entry name" value="GH16 DOMAIN-CONTAINING PROTEIN"/>
    <property type="match status" value="1"/>
</dbReference>
<dbReference type="eggNOG" id="ENOG502QWBR">
    <property type="taxonomic scope" value="Eukaryota"/>
</dbReference>
<dbReference type="PANTHER" id="PTHR38121:SF5">
    <property type="entry name" value="GH16 DOMAIN-CONTAINING PROTEIN"/>
    <property type="match status" value="1"/>
</dbReference>
<evidence type="ECO:0000256" key="2">
    <source>
        <dbReference type="SAM" id="SignalP"/>
    </source>
</evidence>
<dbReference type="InParanoid" id="Q2H8X3"/>
<sequence length="415" mass="45839">MPIRPHHHLHLLPLLTFLLLTLSNPPSALADCECGYIASTTNRSAHPTLLFTDLLETDFTRLAPGAGADNSHHPPYDEDGIWTRGHTGWARQAFNVSRERARGEYGEVFDVGNVRVVEGGEGVGLELVVRSGVVDGMVAGAELDTERLDLRWGTFRAVMKVSRVRGTCAAFFWYFNDTQEIDMEFLSQDFNPSNGSYPVNLVLQSREAALAGYDAAQTGNFVRTDLPFDPTTSFHEYRIDYLPGRVFFYADGALLAAMDGPAVPSSPGHLILQHWSNGNPRWSGGPPAEDAALVVRSVKAYFNSSLGQRQRDWENRCRDPAAPGAVCVIPDVTPGELGAADWFFSDQGNMTNNQTTTTFEQSEGSRLKQLWWLTVGWLLLGAKSNTRGAICSDHPIHSASRKQTGKDDGYEQRRH</sequence>
<evidence type="ECO:0000313" key="4">
    <source>
        <dbReference type="EMBL" id="EAQ91396.1"/>
    </source>
</evidence>
<dbReference type="RefSeq" id="XP_001229847.1">
    <property type="nucleotide sequence ID" value="XM_001229846.1"/>
</dbReference>
<dbReference type="OMA" id="FFYHNNS"/>
<evidence type="ECO:0000259" key="3">
    <source>
        <dbReference type="PROSITE" id="PS51762"/>
    </source>
</evidence>
<dbReference type="VEuPathDB" id="FungiDB:CHGG_03331"/>
<organism evidence="4 5">
    <name type="scientific">Chaetomium globosum (strain ATCC 6205 / CBS 148.51 / DSM 1962 / NBRC 6347 / NRRL 1970)</name>
    <name type="common">Soil fungus</name>
    <dbReference type="NCBI Taxonomy" id="306901"/>
    <lineage>
        <taxon>Eukaryota</taxon>
        <taxon>Fungi</taxon>
        <taxon>Dikarya</taxon>
        <taxon>Ascomycota</taxon>
        <taxon>Pezizomycotina</taxon>
        <taxon>Sordariomycetes</taxon>
        <taxon>Sordariomycetidae</taxon>
        <taxon>Sordariales</taxon>
        <taxon>Chaetomiaceae</taxon>
        <taxon>Chaetomium</taxon>
    </lineage>
</organism>